<accession>A0ABD0Q4P4</accession>
<comment type="caution">
    <text evidence="2">The sequence shown here is derived from an EMBL/GenBank/DDBJ whole genome shotgun (WGS) entry which is preliminary data.</text>
</comment>
<reference evidence="2 3" key="1">
    <citation type="submission" date="2024-05" db="EMBL/GenBank/DDBJ databases">
        <title>Genome sequencing and assembly of Indian major carp, Cirrhinus mrigala (Hamilton, 1822).</title>
        <authorList>
            <person name="Mohindra V."/>
            <person name="Chowdhury L.M."/>
            <person name="Lal K."/>
            <person name="Jena J.K."/>
        </authorList>
    </citation>
    <scope>NUCLEOTIDE SEQUENCE [LARGE SCALE GENOMIC DNA]</scope>
    <source>
        <strain evidence="2">CM1030</strain>
        <tissue evidence="2">Blood</tissue>
    </source>
</reference>
<keyword evidence="3" id="KW-1185">Reference proteome</keyword>
<feature type="non-terminal residue" evidence="2">
    <location>
        <position position="1"/>
    </location>
</feature>
<dbReference type="EMBL" id="JAMKFB020000011">
    <property type="protein sequence ID" value="KAL0180648.1"/>
    <property type="molecule type" value="Genomic_DNA"/>
</dbReference>
<gene>
    <name evidence="2" type="ORF">M9458_023054</name>
</gene>
<evidence type="ECO:0000313" key="3">
    <source>
        <dbReference type="Proteomes" id="UP001529510"/>
    </source>
</evidence>
<feature type="region of interest" description="Disordered" evidence="1">
    <location>
        <begin position="1"/>
        <end position="39"/>
    </location>
</feature>
<sequence length="58" mass="6692">DPANQLLMDSSWSLATANQRTATQERRGRKSVNQRPDENHSVLGFHKYHFLFFKGSSE</sequence>
<evidence type="ECO:0000256" key="1">
    <source>
        <dbReference type="SAM" id="MobiDB-lite"/>
    </source>
</evidence>
<evidence type="ECO:0000313" key="2">
    <source>
        <dbReference type="EMBL" id="KAL0180648.1"/>
    </source>
</evidence>
<proteinExistence type="predicted"/>
<protein>
    <submittedName>
        <fullName evidence="2">Uncharacterized protein</fullName>
    </submittedName>
</protein>
<feature type="compositionally biased region" description="Polar residues" evidence="1">
    <location>
        <begin position="7"/>
        <end position="22"/>
    </location>
</feature>
<dbReference type="Proteomes" id="UP001529510">
    <property type="component" value="Unassembled WGS sequence"/>
</dbReference>
<dbReference type="AlphaFoldDB" id="A0ABD0Q4P4"/>
<organism evidence="2 3">
    <name type="scientific">Cirrhinus mrigala</name>
    <name type="common">Mrigala</name>
    <dbReference type="NCBI Taxonomy" id="683832"/>
    <lineage>
        <taxon>Eukaryota</taxon>
        <taxon>Metazoa</taxon>
        <taxon>Chordata</taxon>
        <taxon>Craniata</taxon>
        <taxon>Vertebrata</taxon>
        <taxon>Euteleostomi</taxon>
        <taxon>Actinopterygii</taxon>
        <taxon>Neopterygii</taxon>
        <taxon>Teleostei</taxon>
        <taxon>Ostariophysi</taxon>
        <taxon>Cypriniformes</taxon>
        <taxon>Cyprinidae</taxon>
        <taxon>Labeoninae</taxon>
        <taxon>Labeonini</taxon>
        <taxon>Cirrhinus</taxon>
    </lineage>
</organism>
<name>A0ABD0Q4P4_CIRMR</name>